<feature type="transmembrane region" description="Helical" evidence="7">
    <location>
        <begin position="16"/>
        <end position="37"/>
    </location>
</feature>
<dbReference type="AlphaFoldDB" id="A0A839XB98"/>
<feature type="transmembrane region" description="Helical" evidence="7">
    <location>
        <begin position="57"/>
        <end position="77"/>
    </location>
</feature>
<evidence type="ECO:0000256" key="2">
    <source>
        <dbReference type="ARBA" id="ARBA00010792"/>
    </source>
</evidence>
<reference evidence="10 11" key="1">
    <citation type="submission" date="2020-08" db="EMBL/GenBank/DDBJ databases">
        <title>Sequencing the genomes of 1000 actinobacteria strains.</title>
        <authorList>
            <person name="Klenk H.-P."/>
        </authorList>
    </citation>
    <scope>NUCLEOTIDE SEQUENCE [LARGE SCALE GENOMIC DNA]</scope>
    <source>
        <strain evidence="10 11">DSM 45267</strain>
    </source>
</reference>
<accession>A0A839XB98</accession>
<feature type="compositionally biased region" description="Basic and acidic residues" evidence="8">
    <location>
        <begin position="269"/>
        <end position="278"/>
    </location>
</feature>
<feature type="region of interest" description="Disordered" evidence="8">
    <location>
        <begin position="250"/>
        <end position="278"/>
    </location>
</feature>
<evidence type="ECO:0000256" key="3">
    <source>
        <dbReference type="ARBA" id="ARBA00022475"/>
    </source>
</evidence>
<keyword evidence="11" id="KW-1185">Reference proteome</keyword>
<dbReference type="InterPro" id="IPR032818">
    <property type="entry name" value="DedA-like"/>
</dbReference>
<dbReference type="GO" id="GO:0005886">
    <property type="term" value="C:plasma membrane"/>
    <property type="evidence" value="ECO:0007669"/>
    <property type="project" value="UniProtKB-SubCell"/>
</dbReference>
<evidence type="ECO:0000256" key="1">
    <source>
        <dbReference type="ARBA" id="ARBA00004651"/>
    </source>
</evidence>
<keyword evidence="3 7" id="KW-1003">Cell membrane</keyword>
<name>A0A839XB98_9PSEU</name>
<keyword evidence="6 7" id="KW-0472">Membrane</keyword>
<feature type="transmembrane region" description="Helical" evidence="7">
    <location>
        <begin position="175"/>
        <end position="194"/>
    </location>
</feature>
<evidence type="ECO:0000256" key="8">
    <source>
        <dbReference type="SAM" id="MobiDB-lite"/>
    </source>
</evidence>
<dbReference type="Pfam" id="PF09335">
    <property type="entry name" value="VTT_dom"/>
    <property type="match status" value="1"/>
</dbReference>
<dbReference type="PANTHER" id="PTHR30353">
    <property type="entry name" value="INNER MEMBRANE PROTEIN DEDA-RELATED"/>
    <property type="match status" value="1"/>
</dbReference>
<protein>
    <submittedName>
        <fullName evidence="10">Membrane protein DedA with SNARE-associated domain</fullName>
    </submittedName>
</protein>
<keyword evidence="4 7" id="KW-0812">Transmembrane</keyword>
<feature type="domain" description="VTT" evidence="9">
    <location>
        <begin position="52"/>
        <end position="161"/>
    </location>
</feature>
<evidence type="ECO:0000256" key="5">
    <source>
        <dbReference type="ARBA" id="ARBA00022989"/>
    </source>
</evidence>
<dbReference type="InterPro" id="IPR032816">
    <property type="entry name" value="VTT_dom"/>
</dbReference>
<evidence type="ECO:0000256" key="6">
    <source>
        <dbReference type="ARBA" id="ARBA00023136"/>
    </source>
</evidence>
<comment type="caution">
    <text evidence="10">The sequence shown here is derived from an EMBL/GenBank/DDBJ whole genome shotgun (WGS) entry which is preliminary data.</text>
</comment>
<proteinExistence type="inferred from homology"/>
<evidence type="ECO:0000256" key="4">
    <source>
        <dbReference type="ARBA" id="ARBA00022692"/>
    </source>
</evidence>
<gene>
    <name evidence="10" type="ORF">FB384_000146</name>
</gene>
<evidence type="ECO:0000313" key="10">
    <source>
        <dbReference type="EMBL" id="MBB3661242.1"/>
    </source>
</evidence>
<comment type="subcellular location">
    <subcellularLocation>
        <location evidence="1 7">Cell membrane</location>
        <topology evidence="1 7">Multi-pass membrane protein</topology>
    </subcellularLocation>
</comment>
<comment type="similarity">
    <text evidence="2 7">Belongs to the DedA family.</text>
</comment>
<sequence length="278" mass="28083">MVTDLLNWLQSLPQPALVGATGLLVLLECTIGLGFLAPGESGLLIAATTATTVPRFLILWIVVTICAGIGDSIGYTIGRRFGPKLRETKLIQKYGVDAWDKATGILQRRGAWAVFFARFFPVVRTLTPAASGTSGLPFHKFLPAAVAGATCWSALHIALGAALGEAAKQVEDAMSTGGMIVVGVLAAVAVFALLRYKRKKAMTAMAPADSAVTADGAITTDGAATAVTADGAITTDGSATAATAVTADGEGALASPADGAATPATGADPDDRPSTSPG</sequence>
<evidence type="ECO:0000256" key="7">
    <source>
        <dbReference type="RuleBase" id="RU367016"/>
    </source>
</evidence>
<organism evidence="10 11">
    <name type="scientific">Prauserella sediminis</name>
    <dbReference type="NCBI Taxonomy" id="577680"/>
    <lineage>
        <taxon>Bacteria</taxon>
        <taxon>Bacillati</taxon>
        <taxon>Actinomycetota</taxon>
        <taxon>Actinomycetes</taxon>
        <taxon>Pseudonocardiales</taxon>
        <taxon>Pseudonocardiaceae</taxon>
        <taxon>Prauserella</taxon>
        <taxon>Prauserella salsuginis group</taxon>
    </lineage>
</organism>
<keyword evidence="5 7" id="KW-1133">Transmembrane helix</keyword>
<feature type="compositionally biased region" description="Low complexity" evidence="8">
    <location>
        <begin position="251"/>
        <end position="267"/>
    </location>
</feature>
<evidence type="ECO:0000259" key="9">
    <source>
        <dbReference type="Pfam" id="PF09335"/>
    </source>
</evidence>
<dbReference type="PANTHER" id="PTHR30353:SF15">
    <property type="entry name" value="INNER MEMBRANE PROTEIN YABI"/>
    <property type="match status" value="1"/>
</dbReference>
<dbReference type="EMBL" id="JACIBS010000001">
    <property type="protein sequence ID" value="MBB3661242.1"/>
    <property type="molecule type" value="Genomic_DNA"/>
</dbReference>
<evidence type="ECO:0000313" key="11">
    <source>
        <dbReference type="Proteomes" id="UP000564573"/>
    </source>
</evidence>
<feature type="transmembrane region" description="Helical" evidence="7">
    <location>
        <begin position="141"/>
        <end position="163"/>
    </location>
</feature>
<dbReference type="Proteomes" id="UP000564573">
    <property type="component" value="Unassembled WGS sequence"/>
</dbReference>